<keyword evidence="6" id="KW-0999">Mitochondrion inner membrane</keyword>
<keyword evidence="9 10" id="KW-0472">Membrane</keyword>
<reference evidence="12 13" key="1">
    <citation type="submission" date="2015-02" db="EMBL/GenBank/DDBJ databases">
        <title>Draft genome sequence of Aspergillus parasiticus SU-1.</title>
        <authorList>
            <person name="Yu J."/>
            <person name="Fedorova N."/>
            <person name="Yin Y."/>
            <person name="Losada L."/>
            <person name="Zafar N."/>
            <person name="Taujale R."/>
            <person name="Ehrlich K.C."/>
            <person name="Bhatnagar D."/>
            <person name="Cleveland T.E."/>
            <person name="Bennett J.W."/>
            <person name="Nierman W.C."/>
        </authorList>
    </citation>
    <scope>NUCLEOTIDE SEQUENCE [LARGE SCALE GENOMIC DNA]</scope>
    <source>
        <strain evidence="13">ATCC 56775 / NRRL 5862 / SRRC 143 / SU-1</strain>
    </source>
</reference>
<feature type="repeat" description="Solcar" evidence="10">
    <location>
        <begin position="114"/>
        <end position="202"/>
    </location>
</feature>
<dbReference type="Gene3D" id="1.50.40.10">
    <property type="entry name" value="Mitochondrial carrier domain"/>
    <property type="match status" value="2"/>
</dbReference>
<gene>
    <name evidence="12" type="ORF">P875_00076129</name>
</gene>
<evidence type="ECO:0000256" key="7">
    <source>
        <dbReference type="ARBA" id="ARBA00022989"/>
    </source>
</evidence>
<dbReference type="InterPro" id="IPR018108">
    <property type="entry name" value="MCP_transmembrane"/>
</dbReference>
<dbReference type="OrthoDB" id="409586at2759"/>
<dbReference type="PANTHER" id="PTHR45624">
    <property type="entry name" value="MITOCHONDRIAL BASIC AMINO ACIDS TRANSPORTER-RELATED"/>
    <property type="match status" value="1"/>
</dbReference>
<evidence type="ECO:0000256" key="4">
    <source>
        <dbReference type="ARBA" id="ARBA00022692"/>
    </source>
</evidence>
<dbReference type="PROSITE" id="PS50920">
    <property type="entry name" value="SOLCAR"/>
    <property type="match status" value="3"/>
</dbReference>
<evidence type="ECO:0000256" key="10">
    <source>
        <dbReference type="PROSITE-ProRule" id="PRU00282"/>
    </source>
</evidence>
<name>A0A0F0IKW6_ASPPU</name>
<keyword evidence="4 10" id="KW-0812">Transmembrane</keyword>
<dbReference type="Pfam" id="PF00153">
    <property type="entry name" value="Mito_carr"/>
    <property type="match status" value="3"/>
</dbReference>
<dbReference type="AlphaFoldDB" id="A0A0F0IKW6"/>
<dbReference type="EMBL" id="JZEE01000044">
    <property type="protein sequence ID" value="KJK68350.1"/>
    <property type="molecule type" value="Genomic_DNA"/>
</dbReference>
<dbReference type="GO" id="GO:1990575">
    <property type="term" value="P:mitochondrial L-ornithine transmembrane transport"/>
    <property type="evidence" value="ECO:0007669"/>
    <property type="project" value="TreeGrafter"/>
</dbReference>
<dbReference type="InterPro" id="IPR023395">
    <property type="entry name" value="MCP_dom_sf"/>
</dbReference>
<keyword evidence="7" id="KW-1133">Transmembrane helix</keyword>
<evidence type="ECO:0000256" key="8">
    <source>
        <dbReference type="ARBA" id="ARBA00023128"/>
    </source>
</evidence>
<evidence type="ECO:0000256" key="9">
    <source>
        <dbReference type="ARBA" id="ARBA00023136"/>
    </source>
</evidence>
<organism evidence="12 13">
    <name type="scientific">Aspergillus parasiticus (strain ATCC 56775 / NRRL 5862 / SRRC 143 / SU-1)</name>
    <dbReference type="NCBI Taxonomy" id="1403190"/>
    <lineage>
        <taxon>Eukaryota</taxon>
        <taxon>Fungi</taxon>
        <taxon>Dikarya</taxon>
        <taxon>Ascomycota</taxon>
        <taxon>Pezizomycotina</taxon>
        <taxon>Eurotiomycetes</taxon>
        <taxon>Eurotiomycetidae</taxon>
        <taxon>Eurotiales</taxon>
        <taxon>Aspergillaceae</taxon>
        <taxon>Aspergillus</taxon>
        <taxon>Aspergillus subgen. Circumdati</taxon>
    </lineage>
</organism>
<keyword evidence="3 11" id="KW-0813">Transport</keyword>
<evidence type="ECO:0000313" key="13">
    <source>
        <dbReference type="Proteomes" id="UP000033540"/>
    </source>
</evidence>
<evidence type="ECO:0000256" key="1">
    <source>
        <dbReference type="ARBA" id="ARBA00004448"/>
    </source>
</evidence>
<keyword evidence="8" id="KW-0496">Mitochondrion</keyword>
<feature type="repeat" description="Solcar" evidence="10">
    <location>
        <begin position="16"/>
        <end position="98"/>
    </location>
</feature>
<keyword evidence="5" id="KW-0677">Repeat</keyword>
<evidence type="ECO:0000256" key="3">
    <source>
        <dbReference type="ARBA" id="ARBA00022448"/>
    </source>
</evidence>
<dbReference type="SUPFAM" id="SSF103506">
    <property type="entry name" value="Mitochondrial carrier"/>
    <property type="match status" value="1"/>
</dbReference>
<dbReference type="Proteomes" id="UP000033540">
    <property type="component" value="Unassembled WGS sequence"/>
</dbReference>
<evidence type="ECO:0000313" key="12">
    <source>
        <dbReference type="EMBL" id="KJK68350.1"/>
    </source>
</evidence>
<dbReference type="InterPro" id="IPR050567">
    <property type="entry name" value="Mitochondrial_Carrier"/>
</dbReference>
<evidence type="ECO:0000256" key="6">
    <source>
        <dbReference type="ARBA" id="ARBA00022792"/>
    </source>
</evidence>
<dbReference type="InterPro" id="IPR002067">
    <property type="entry name" value="MCP"/>
</dbReference>
<comment type="subcellular location">
    <subcellularLocation>
        <location evidence="1">Mitochondrion inner membrane</location>
        <topology evidence="1">Multi-pass membrane protein</topology>
    </subcellularLocation>
</comment>
<sequence length="304" mass="32811">MASELKANEPNVAGWRETVTDLTAGAAGGAAQVLIGQPFDLVKVRLQTQNGGNALSTARNIWAKEGPLAFYKGTLMPLLGVGACVSIQFGAFHGIRQIIESYNRDKRPGHDPILSISQYYLAGAGAGVATSIISGPIEHIRIRLQTQPHGAARIYNGPLDCALKLIRTAGIAGIYRGQAVTLLREIHGYGVWFAAYEGLVGIAMDRQQKKREELPSWQIALCGGLAGEALWLLSHPLDVIKSKMQSDGFGAEKKYRNMRDAFRHTWVTGGLRGLFYGLGPALLRVMPVSAGTFATVEVVRKFLG</sequence>
<evidence type="ECO:0000256" key="11">
    <source>
        <dbReference type="RuleBase" id="RU000488"/>
    </source>
</evidence>
<feature type="repeat" description="Solcar" evidence="10">
    <location>
        <begin position="215"/>
        <end position="302"/>
    </location>
</feature>
<protein>
    <submittedName>
        <fullName evidence="12">Mitochondrial carrier protein</fullName>
    </submittedName>
</protein>
<dbReference type="GO" id="GO:0000064">
    <property type="term" value="F:L-ornithine transmembrane transporter activity"/>
    <property type="evidence" value="ECO:0007669"/>
    <property type="project" value="TreeGrafter"/>
</dbReference>
<dbReference type="GO" id="GO:0005743">
    <property type="term" value="C:mitochondrial inner membrane"/>
    <property type="evidence" value="ECO:0007669"/>
    <property type="project" value="UniProtKB-SubCell"/>
</dbReference>
<dbReference type="PANTHER" id="PTHR45624:SF12">
    <property type="entry name" value="MITOCHONDRIAL ORNITHINE TRANSPORTER 1"/>
    <property type="match status" value="1"/>
</dbReference>
<dbReference type="PRINTS" id="PR00926">
    <property type="entry name" value="MITOCARRIER"/>
</dbReference>
<dbReference type="STRING" id="1403190.A0A0F0IKW6"/>
<evidence type="ECO:0000256" key="2">
    <source>
        <dbReference type="ARBA" id="ARBA00006375"/>
    </source>
</evidence>
<comment type="caution">
    <text evidence="12">The sequence shown here is derived from an EMBL/GenBank/DDBJ whole genome shotgun (WGS) entry which is preliminary data.</text>
</comment>
<comment type="similarity">
    <text evidence="2 11">Belongs to the mitochondrial carrier (TC 2.A.29) family.</text>
</comment>
<evidence type="ECO:0000256" key="5">
    <source>
        <dbReference type="ARBA" id="ARBA00022737"/>
    </source>
</evidence>
<proteinExistence type="inferred from homology"/>
<accession>A0A0F0IKW6</accession>